<dbReference type="Pfam" id="PF00072">
    <property type="entry name" value="Response_reg"/>
    <property type="match status" value="1"/>
</dbReference>
<feature type="domain" description="Response regulatory" evidence="7">
    <location>
        <begin position="2"/>
        <end position="126"/>
    </location>
</feature>
<gene>
    <name evidence="8" type="ORF">LQG66_17515</name>
</gene>
<dbReference type="SUPFAM" id="SSF52172">
    <property type="entry name" value="CheY-like"/>
    <property type="match status" value="1"/>
</dbReference>
<dbReference type="InterPro" id="IPR043128">
    <property type="entry name" value="Rev_trsase/Diguanyl_cyclase"/>
</dbReference>
<keyword evidence="3" id="KW-0805">Transcription regulation</keyword>
<dbReference type="Gene3D" id="3.30.70.270">
    <property type="match status" value="1"/>
</dbReference>
<dbReference type="PANTHER" id="PTHR48111">
    <property type="entry name" value="REGULATOR OF RPOS"/>
    <property type="match status" value="1"/>
</dbReference>
<dbReference type="InterPro" id="IPR001789">
    <property type="entry name" value="Sig_transdc_resp-reg_receiver"/>
</dbReference>
<evidence type="ECO:0000256" key="2">
    <source>
        <dbReference type="ARBA" id="ARBA00023012"/>
    </source>
</evidence>
<sequence length="319" mass="33321">MRILVIDDSEDGRDIAEAMLLAAGYEQVGTAGSADEAYRFLGIGAAATEPVAVDLVLLDIVMPDVDGIEACARIRSDQRYRSVPIIMVTVLGDTDSLANAFVAGATDYITKPVNRVELLARVRSALKLKAELDRREAREAELVSLASRSGDRRASSWIDSATGLFVGEMAEAYLLADVNFPSGSETSIIALKLDRLGADQTTKRCAEPGIMARVAATMRATAATVGVVAAIYRDGVIILVLPDQSRASAAKLAETLRASVASLGIANPEAIAAHHVTASVAVVTGRVNGAGRIHLLTRAVAAVSEIAAAGGDRVVPQCA</sequence>
<protein>
    <submittedName>
        <fullName evidence="8">Response regulator</fullName>
    </submittedName>
</protein>
<accession>A0ABY3RKI1</accession>
<keyword evidence="5" id="KW-0804">Transcription</keyword>
<proteinExistence type="predicted"/>
<evidence type="ECO:0000259" key="7">
    <source>
        <dbReference type="PROSITE" id="PS50110"/>
    </source>
</evidence>
<keyword evidence="9" id="KW-1185">Reference proteome</keyword>
<evidence type="ECO:0000313" key="9">
    <source>
        <dbReference type="Proteomes" id="UP001431010"/>
    </source>
</evidence>
<dbReference type="EMBL" id="CP088156">
    <property type="protein sequence ID" value="UFZ07985.1"/>
    <property type="molecule type" value="Genomic_DNA"/>
</dbReference>
<keyword evidence="1 6" id="KW-0597">Phosphoprotein</keyword>
<evidence type="ECO:0000256" key="5">
    <source>
        <dbReference type="ARBA" id="ARBA00023163"/>
    </source>
</evidence>
<keyword evidence="4" id="KW-0238">DNA-binding</keyword>
<reference evidence="8" key="1">
    <citation type="journal article" date="2024" name="Antonie Van Leeuwenhoek">
        <title>Bradyrhizobium ontarionense sp. nov., a novel bacterial symbiont isolated from Aeschynomene indica (Indian jointvetch), harbours photosynthesis, nitrogen fixation and nitrous oxide (N2O) reductase genes.</title>
        <authorList>
            <person name="Bromfield E.S.P."/>
            <person name="Cloutier S."/>
        </authorList>
    </citation>
    <scope>NUCLEOTIDE SEQUENCE</scope>
    <source>
        <strain evidence="8">A19</strain>
    </source>
</reference>
<dbReference type="InterPro" id="IPR011006">
    <property type="entry name" value="CheY-like_superfamily"/>
</dbReference>
<name>A0ABY3RKI1_9BRAD</name>
<feature type="modified residue" description="4-aspartylphosphate" evidence="6">
    <location>
        <position position="59"/>
    </location>
</feature>
<dbReference type="PANTHER" id="PTHR48111:SF1">
    <property type="entry name" value="TWO-COMPONENT RESPONSE REGULATOR ORR33"/>
    <property type="match status" value="1"/>
</dbReference>
<evidence type="ECO:0000256" key="1">
    <source>
        <dbReference type="ARBA" id="ARBA00022553"/>
    </source>
</evidence>
<dbReference type="SMART" id="SM00448">
    <property type="entry name" value="REC"/>
    <property type="match status" value="1"/>
</dbReference>
<evidence type="ECO:0000313" key="8">
    <source>
        <dbReference type="EMBL" id="UFZ07985.1"/>
    </source>
</evidence>
<dbReference type="InterPro" id="IPR039420">
    <property type="entry name" value="WalR-like"/>
</dbReference>
<evidence type="ECO:0000256" key="3">
    <source>
        <dbReference type="ARBA" id="ARBA00023015"/>
    </source>
</evidence>
<keyword evidence="2" id="KW-0902">Two-component regulatory system</keyword>
<evidence type="ECO:0000256" key="6">
    <source>
        <dbReference type="PROSITE-ProRule" id="PRU00169"/>
    </source>
</evidence>
<dbReference type="RefSeq" id="WP_231327434.1">
    <property type="nucleotide sequence ID" value="NZ_CP088156.1"/>
</dbReference>
<dbReference type="Gene3D" id="3.40.50.2300">
    <property type="match status" value="1"/>
</dbReference>
<evidence type="ECO:0000256" key="4">
    <source>
        <dbReference type="ARBA" id="ARBA00023125"/>
    </source>
</evidence>
<organism evidence="8 9">
    <name type="scientific">Bradyrhizobium ontarionense</name>
    <dbReference type="NCBI Taxonomy" id="2898149"/>
    <lineage>
        <taxon>Bacteria</taxon>
        <taxon>Pseudomonadati</taxon>
        <taxon>Pseudomonadota</taxon>
        <taxon>Alphaproteobacteria</taxon>
        <taxon>Hyphomicrobiales</taxon>
        <taxon>Nitrobacteraceae</taxon>
        <taxon>Bradyrhizobium</taxon>
    </lineage>
</organism>
<dbReference type="PROSITE" id="PS50110">
    <property type="entry name" value="RESPONSE_REGULATORY"/>
    <property type="match status" value="1"/>
</dbReference>
<dbReference type="Proteomes" id="UP001431010">
    <property type="component" value="Chromosome"/>
</dbReference>